<evidence type="ECO:0000313" key="1">
    <source>
        <dbReference type="EMBL" id="EHH21409.1"/>
    </source>
</evidence>
<reference evidence="1" key="1">
    <citation type="journal article" date="2011" name="Nat. Biotechnol.">
        <title>Genome sequencing and comparison of two nonhuman primate animal models, the cynomolgus and Chinese rhesus macaques.</title>
        <authorList>
            <person name="Yan G."/>
            <person name="Zhang G."/>
            <person name="Fang X."/>
            <person name="Zhang Y."/>
            <person name="Li C."/>
            <person name="Ling F."/>
            <person name="Cooper D.N."/>
            <person name="Li Q."/>
            <person name="Li Y."/>
            <person name="van Gool A.J."/>
            <person name="Du H."/>
            <person name="Chen J."/>
            <person name="Chen R."/>
            <person name="Zhang P."/>
            <person name="Huang Z."/>
            <person name="Thompson J.R."/>
            <person name="Meng Y."/>
            <person name="Bai Y."/>
            <person name="Wang J."/>
            <person name="Zhuo M."/>
            <person name="Wang T."/>
            <person name="Huang Y."/>
            <person name="Wei L."/>
            <person name="Li J."/>
            <person name="Wang Z."/>
            <person name="Hu H."/>
            <person name="Yang P."/>
            <person name="Le L."/>
            <person name="Stenson P.D."/>
            <person name="Li B."/>
            <person name="Liu X."/>
            <person name="Ball E.V."/>
            <person name="An N."/>
            <person name="Huang Q."/>
            <person name="Zhang Y."/>
            <person name="Fan W."/>
            <person name="Zhang X."/>
            <person name="Li Y."/>
            <person name="Wang W."/>
            <person name="Katze M.G."/>
            <person name="Su B."/>
            <person name="Nielsen R."/>
            <person name="Yang H."/>
            <person name="Wang J."/>
            <person name="Wang X."/>
            <person name="Wang J."/>
        </authorList>
    </citation>
    <scope>NUCLEOTIDE SEQUENCE [LARGE SCALE GENOMIC DNA]</scope>
    <source>
        <strain evidence="1">CR-5</strain>
    </source>
</reference>
<gene>
    <name evidence="1" type="ORF">EGK_04470</name>
</gene>
<name>F7C9D6_MACMU</name>
<organism evidence="1">
    <name type="scientific">Macaca mulatta</name>
    <name type="common">Rhesus macaque</name>
    <dbReference type="NCBI Taxonomy" id="9544"/>
    <lineage>
        <taxon>Eukaryota</taxon>
        <taxon>Metazoa</taxon>
        <taxon>Chordata</taxon>
        <taxon>Craniata</taxon>
        <taxon>Vertebrata</taxon>
        <taxon>Euteleostomi</taxon>
        <taxon>Mammalia</taxon>
        <taxon>Eutheria</taxon>
        <taxon>Euarchontoglires</taxon>
        <taxon>Primates</taxon>
        <taxon>Haplorrhini</taxon>
        <taxon>Catarrhini</taxon>
        <taxon>Cercopithecidae</taxon>
        <taxon>Cercopithecinae</taxon>
        <taxon>Macaca</taxon>
    </lineage>
</organism>
<dbReference type="AlphaFoldDB" id="F7C9D6"/>
<protein>
    <submittedName>
        <fullName evidence="1">Uncharacterized protein</fullName>
    </submittedName>
</protein>
<dbReference type="Proteomes" id="UP000013456">
    <property type="component" value="Chromosome 12"/>
</dbReference>
<accession>F7C9D6</accession>
<dbReference type="EMBL" id="CM001264">
    <property type="protein sequence ID" value="EHH21409.1"/>
    <property type="molecule type" value="Genomic_DNA"/>
</dbReference>
<proteinExistence type="predicted"/>
<dbReference type="HOGENOM" id="CLU_3013567_0_0_1"/>
<sequence length="56" mass="6704">MYGHTQTKKHEGRFGSKQCHTLRHHYKCSSVKKTNFETMKFLIHKYTVISTLVHIR</sequence>